<organism evidence="5 6">
    <name type="scientific">Exiguobacterium indicum</name>
    <dbReference type="NCBI Taxonomy" id="296995"/>
    <lineage>
        <taxon>Bacteria</taxon>
        <taxon>Bacillati</taxon>
        <taxon>Bacillota</taxon>
        <taxon>Bacilli</taxon>
        <taxon>Bacillales</taxon>
        <taxon>Bacillales Family XII. Incertae Sedis</taxon>
        <taxon>Exiguobacterium</taxon>
    </lineage>
</organism>
<dbReference type="Pfam" id="PF06725">
    <property type="entry name" value="3D"/>
    <property type="match status" value="1"/>
</dbReference>
<feature type="region of interest" description="Disordered" evidence="2">
    <location>
        <begin position="65"/>
        <end position="126"/>
    </location>
</feature>
<evidence type="ECO:0000256" key="1">
    <source>
        <dbReference type="ARBA" id="ARBA00022729"/>
    </source>
</evidence>
<dbReference type="RefSeq" id="WP_336448935.1">
    <property type="nucleotide sequence ID" value="NZ_JBAWKY010000001.1"/>
</dbReference>
<feature type="signal peptide" evidence="3">
    <location>
        <begin position="1"/>
        <end position="27"/>
    </location>
</feature>
<protein>
    <submittedName>
        <fullName evidence="5">3D domain-containing protein</fullName>
    </submittedName>
</protein>
<dbReference type="CDD" id="cd14667">
    <property type="entry name" value="3D_containing_proteins"/>
    <property type="match status" value="1"/>
</dbReference>
<sequence length="211" mass="23190">MKRTSFLLSLCLAGFIFILLPHHEASAAQIGIGTEKTIVQNPLEMKRQAAQEKREQAEAKKQARLKASAKQKADAEQKAKAAQEAKKETRQVKKQSRTQANANRSTKRTETFETTAYTTNPENNGSRLYNGRALTASGYDVTNTITYEGRRIVAVDPSVVPLGTKVHVEGFGDAIALDTGGAIRGKIMDLLVGSKQEALEWGRRQVTVTFE</sequence>
<name>A0ABU8EE59_9BACL</name>
<proteinExistence type="predicted"/>
<dbReference type="PANTHER" id="PTHR39160">
    <property type="entry name" value="CELL WALL-BINDING PROTEIN YOCH"/>
    <property type="match status" value="1"/>
</dbReference>
<dbReference type="PANTHER" id="PTHR39160:SF6">
    <property type="entry name" value="CELL WALL-BINDING PROTEIN YOCH"/>
    <property type="match status" value="1"/>
</dbReference>
<evidence type="ECO:0000259" key="4">
    <source>
        <dbReference type="Pfam" id="PF06725"/>
    </source>
</evidence>
<comment type="caution">
    <text evidence="5">The sequence shown here is derived from an EMBL/GenBank/DDBJ whole genome shotgun (WGS) entry which is preliminary data.</text>
</comment>
<dbReference type="SUPFAM" id="SSF50685">
    <property type="entry name" value="Barwin-like endoglucanases"/>
    <property type="match status" value="1"/>
</dbReference>
<evidence type="ECO:0000313" key="5">
    <source>
        <dbReference type="EMBL" id="MEI4461226.1"/>
    </source>
</evidence>
<dbReference type="InterPro" id="IPR051933">
    <property type="entry name" value="Resuscitation_pf_RpfB"/>
</dbReference>
<keyword evidence="6" id="KW-1185">Reference proteome</keyword>
<reference evidence="5 6" key="1">
    <citation type="submission" date="2023-12" db="EMBL/GenBank/DDBJ databases">
        <authorList>
            <person name="Easwaran N."/>
            <person name="Lazarus H.P.S."/>
        </authorList>
    </citation>
    <scope>NUCLEOTIDE SEQUENCE [LARGE SCALE GENOMIC DNA]</scope>
    <source>
        <strain evidence="5 6">VIT-2023</strain>
    </source>
</reference>
<feature type="domain" description="3D" evidence="4">
    <location>
        <begin position="152"/>
        <end position="209"/>
    </location>
</feature>
<feature type="compositionally biased region" description="Low complexity" evidence="2">
    <location>
        <begin position="112"/>
        <end position="122"/>
    </location>
</feature>
<gene>
    <name evidence="5" type="ORF">SZL87_02180</name>
</gene>
<dbReference type="Proteomes" id="UP001387110">
    <property type="component" value="Unassembled WGS sequence"/>
</dbReference>
<keyword evidence="1 3" id="KW-0732">Signal</keyword>
<evidence type="ECO:0000313" key="6">
    <source>
        <dbReference type="Proteomes" id="UP001387110"/>
    </source>
</evidence>
<dbReference type="InterPro" id="IPR010611">
    <property type="entry name" value="3D_dom"/>
</dbReference>
<evidence type="ECO:0000256" key="3">
    <source>
        <dbReference type="SAM" id="SignalP"/>
    </source>
</evidence>
<feature type="chain" id="PRO_5045255145" evidence="3">
    <location>
        <begin position="28"/>
        <end position="211"/>
    </location>
</feature>
<dbReference type="InterPro" id="IPR059180">
    <property type="entry name" value="3D_YorM"/>
</dbReference>
<dbReference type="Gene3D" id="2.40.40.10">
    <property type="entry name" value="RlpA-like domain"/>
    <property type="match status" value="1"/>
</dbReference>
<evidence type="ECO:0000256" key="2">
    <source>
        <dbReference type="SAM" id="MobiDB-lite"/>
    </source>
</evidence>
<feature type="compositionally biased region" description="Basic and acidic residues" evidence="2">
    <location>
        <begin position="71"/>
        <end position="91"/>
    </location>
</feature>
<accession>A0ABU8EE59</accession>
<dbReference type="EMBL" id="JBAWKY010000001">
    <property type="protein sequence ID" value="MEI4461226.1"/>
    <property type="molecule type" value="Genomic_DNA"/>
</dbReference>
<dbReference type="InterPro" id="IPR036908">
    <property type="entry name" value="RlpA-like_sf"/>
</dbReference>